<proteinExistence type="predicted"/>
<gene>
    <name evidence="2" type="ORF">E2C01_050065</name>
</gene>
<protein>
    <submittedName>
        <fullName evidence="2">Uncharacterized protein</fullName>
    </submittedName>
</protein>
<feature type="region of interest" description="Disordered" evidence="1">
    <location>
        <begin position="28"/>
        <end position="99"/>
    </location>
</feature>
<comment type="caution">
    <text evidence="2">The sequence shown here is derived from an EMBL/GenBank/DDBJ whole genome shotgun (WGS) entry which is preliminary data.</text>
</comment>
<reference evidence="2 3" key="1">
    <citation type="submission" date="2019-05" db="EMBL/GenBank/DDBJ databases">
        <title>Another draft genome of Portunus trituberculatus and its Hox gene families provides insights of decapod evolution.</title>
        <authorList>
            <person name="Jeong J.-H."/>
            <person name="Song I."/>
            <person name="Kim S."/>
            <person name="Choi T."/>
            <person name="Kim D."/>
            <person name="Ryu S."/>
            <person name="Kim W."/>
        </authorList>
    </citation>
    <scope>NUCLEOTIDE SEQUENCE [LARGE SCALE GENOMIC DNA]</scope>
    <source>
        <tissue evidence="2">Muscle</tissue>
    </source>
</reference>
<feature type="compositionally biased region" description="Low complexity" evidence="1">
    <location>
        <begin position="66"/>
        <end position="81"/>
    </location>
</feature>
<dbReference type="Proteomes" id="UP000324222">
    <property type="component" value="Unassembled WGS sequence"/>
</dbReference>
<evidence type="ECO:0000313" key="3">
    <source>
        <dbReference type="Proteomes" id="UP000324222"/>
    </source>
</evidence>
<evidence type="ECO:0000256" key="1">
    <source>
        <dbReference type="SAM" id="MobiDB-lite"/>
    </source>
</evidence>
<keyword evidence="3" id="KW-1185">Reference proteome</keyword>
<dbReference type="AlphaFoldDB" id="A0A5B7GFI4"/>
<dbReference type="EMBL" id="VSRR010013704">
    <property type="protein sequence ID" value="MPC56113.1"/>
    <property type="molecule type" value="Genomic_DNA"/>
</dbReference>
<evidence type="ECO:0000313" key="2">
    <source>
        <dbReference type="EMBL" id="MPC56113.1"/>
    </source>
</evidence>
<organism evidence="2 3">
    <name type="scientific">Portunus trituberculatus</name>
    <name type="common">Swimming crab</name>
    <name type="synonym">Neptunus trituberculatus</name>
    <dbReference type="NCBI Taxonomy" id="210409"/>
    <lineage>
        <taxon>Eukaryota</taxon>
        <taxon>Metazoa</taxon>
        <taxon>Ecdysozoa</taxon>
        <taxon>Arthropoda</taxon>
        <taxon>Crustacea</taxon>
        <taxon>Multicrustacea</taxon>
        <taxon>Malacostraca</taxon>
        <taxon>Eumalacostraca</taxon>
        <taxon>Eucarida</taxon>
        <taxon>Decapoda</taxon>
        <taxon>Pleocyemata</taxon>
        <taxon>Brachyura</taxon>
        <taxon>Eubrachyura</taxon>
        <taxon>Portunoidea</taxon>
        <taxon>Portunidae</taxon>
        <taxon>Portuninae</taxon>
        <taxon>Portunus</taxon>
    </lineage>
</organism>
<feature type="compositionally biased region" description="Pro residues" evidence="1">
    <location>
        <begin position="82"/>
        <end position="99"/>
    </location>
</feature>
<accession>A0A5B7GFI4</accession>
<sequence>MVREQRVSEYRPTCDCANLWPYLRRTTTTNSTTSHHPCTKHSSTRPFNPFIPVSLPIQYPDRPRTKTTSSSSPFPFLLNTPNAPPPPLPPPSPPPRLAP</sequence>
<name>A0A5B7GFI4_PORTR</name>